<evidence type="ECO:0000313" key="1">
    <source>
        <dbReference type="EMBL" id="MCY6959337.1"/>
    </source>
</evidence>
<comment type="caution">
    <text evidence="1">The sequence shown here is derived from an EMBL/GenBank/DDBJ whole genome shotgun (WGS) entry which is preliminary data.</text>
</comment>
<dbReference type="RefSeq" id="WP_268061765.1">
    <property type="nucleotide sequence ID" value="NZ_JAPQFJ010000012.1"/>
</dbReference>
<gene>
    <name evidence="1" type="ORF">OW729_12035</name>
</gene>
<dbReference type="Proteomes" id="UP001144612">
    <property type="component" value="Unassembled WGS sequence"/>
</dbReference>
<protein>
    <submittedName>
        <fullName evidence="1">Uncharacterized protein</fullName>
    </submittedName>
</protein>
<keyword evidence="2" id="KW-1185">Reference proteome</keyword>
<proteinExistence type="predicted"/>
<sequence length="57" mass="6566">MLLVKILTTLIRDLHYLGSCECFICKSLRVIKWKALINVVLGQFIVYTLDILLNNSI</sequence>
<accession>A0ABT4DAL4</accession>
<name>A0ABT4DAL4_9CLOT</name>
<reference evidence="1" key="1">
    <citation type="submission" date="2022-12" db="EMBL/GenBank/DDBJ databases">
        <title>Clostridium sp. nov., isolated from industrial wastewater.</title>
        <authorList>
            <person name="Jiayan W."/>
        </authorList>
    </citation>
    <scope>NUCLEOTIDE SEQUENCE</scope>
    <source>
        <strain evidence="1">ZC22-4</strain>
    </source>
</reference>
<organism evidence="1 2">
    <name type="scientific">Clostridium brassicae</name>
    <dbReference type="NCBI Taxonomy" id="2999072"/>
    <lineage>
        <taxon>Bacteria</taxon>
        <taxon>Bacillati</taxon>
        <taxon>Bacillota</taxon>
        <taxon>Clostridia</taxon>
        <taxon>Eubacteriales</taxon>
        <taxon>Clostridiaceae</taxon>
        <taxon>Clostridium</taxon>
    </lineage>
</organism>
<dbReference type="EMBL" id="JAPQFJ010000012">
    <property type="protein sequence ID" value="MCY6959337.1"/>
    <property type="molecule type" value="Genomic_DNA"/>
</dbReference>
<evidence type="ECO:0000313" key="2">
    <source>
        <dbReference type="Proteomes" id="UP001144612"/>
    </source>
</evidence>